<evidence type="ECO:0000256" key="4">
    <source>
        <dbReference type="ARBA" id="ARBA00008773"/>
    </source>
</evidence>
<comment type="catalytic activity">
    <reaction evidence="1">
        <text>Hydrolysis of (1-&gt;3)-beta-D-glucosidic linkages in (1-&gt;3)-beta-D-glucans.</text>
        <dbReference type="EC" id="3.2.1.39"/>
    </reaction>
</comment>
<keyword evidence="6" id="KW-1003">Cell membrane</keyword>
<dbReference type="Pfam" id="PF00332">
    <property type="entry name" value="Glyco_hydro_17"/>
    <property type="match status" value="1"/>
</dbReference>
<evidence type="ECO:0000256" key="2">
    <source>
        <dbReference type="ARBA" id="ARBA00004191"/>
    </source>
</evidence>
<evidence type="ECO:0000256" key="14">
    <source>
        <dbReference type="ARBA" id="ARBA00023316"/>
    </source>
</evidence>
<dbReference type="GO" id="GO:0042973">
    <property type="term" value="F:glucan endo-1,3-beta-D-glucosidase activity"/>
    <property type="evidence" value="ECO:0007669"/>
    <property type="project" value="UniProtKB-EC"/>
</dbReference>
<accession>A0A1X7RN15</accession>
<evidence type="ECO:0000256" key="10">
    <source>
        <dbReference type="ARBA" id="ARBA00022801"/>
    </source>
</evidence>
<keyword evidence="8" id="KW-0964">Secreted</keyword>
<dbReference type="PANTHER" id="PTHR16631:SF17">
    <property type="entry name" value="GLUCAN ENDO-1,3-BETA-GLUCOSIDASE BTGC"/>
    <property type="match status" value="1"/>
</dbReference>
<keyword evidence="21" id="KW-0812">Transmembrane</keyword>
<evidence type="ECO:0000313" key="23">
    <source>
        <dbReference type="Proteomes" id="UP000215127"/>
    </source>
</evidence>
<evidence type="ECO:0000256" key="18">
    <source>
        <dbReference type="ARBA" id="ARBA00043078"/>
    </source>
</evidence>
<keyword evidence="15" id="KW-0624">Polysaccharide degradation</keyword>
<dbReference type="EMBL" id="LT853694">
    <property type="protein sequence ID" value="SMQ48834.1"/>
    <property type="molecule type" value="Genomic_DNA"/>
</dbReference>
<feature type="compositionally biased region" description="Acidic residues" evidence="20">
    <location>
        <begin position="131"/>
        <end position="147"/>
    </location>
</feature>
<dbReference type="Proteomes" id="UP000215127">
    <property type="component" value="Chromosome 3"/>
</dbReference>
<comment type="function">
    <text evidence="16">Glucanases play a role in cell expansion during growth, in cell-cell fusion during mating, and in spore release during sporulation. This enzyme may be involved in beta-glucan degradation. Active on laminarin and lichenan.</text>
</comment>
<evidence type="ECO:0000256" key="6">
    <source>
        <dbReference type="ARBA" id="ARBA00022475"/>
    </source>
</evidence>
<dbReference type="InterPro" id="IPR000490">
    <property type="entry name" value="Glyco_hydro_17"/>
</dbReference>
<dbReference type="GO" id="GO:0009277">
    <property type="term" value="C:fungal-type cell wall"/>
    <property type="evidence" value="ECO:0007669"/>
    <property type="project" value="TreeGrafter"/>
</dbReference>
<comment type="subcellular location">
    <subcellularLocation>
        <location evidence="3">Cell membrane</location>
        <topology evidence="3">Single-pass type II membrane protein</topology>
    </subcellularLocation>
    <subcellularLocation>
        <location evidence="2">Secreted</location>
        <location evidence="2">Cell wall</location>
    </subcellularLocation>
</comment>
<evidence type="ECO:0000256" key="9">
    <source>
        <dbReference type="ARBA" id="ARBA00022729"/>
    </source>
</evidence>
<dbReference type="AlphaFoldDB" id="A0A1X7RN15"/>
<evidence type="ECO:0000256" key="20">
    <source>
        <dbReference type="SAM" id="MobiDB-lite"/>
    </source>
</evidence>
<gene>
    <name evidence="22" type="ORF">ZT3D7_G3984</name>
</gene>
<evidence type="ECO:0000256" key="12">
    <source>
        <dbReference type="ARBA" id="ARBA00023180"/>
    </source>
</evidence>
<evidence type="ECO:0000256" key="19">
    <source>
        <dbReference type="RuleBase" id="RU004335"/>
    </source>
</evidence>
<feature type="compositionally biased region" description="Polar residues" evidence="20">
    <location>
        <begin position="91"/>
        <end position="118"/>
    </location>
</feature>
<dbReference type="EC" id="3.2.1.39" evidence="5"/>
<evidence type="ECO:0000256" key="7">
    <source>
        <dbReference type="ARBA" id="ARBA00022512"/>
    </source>
</evidence>
<evidence type="ECO:0000256" key="5">
    <source>
        <dbReference type="ARBA" id="ARBA00012780"/>
    </source>
</evidence>
<feature type="region of interest" description="Disordered" evidence="20">
    <location>
        <begin position="1"/>
        <end position="162"/>
    </location>
</feature>
<dbReference type="Gene3D" id="3.20.20.80">
    <property type="entry name" value="Glycosidases"/>
    <property type="match status" value="1"/>
</dbReference>
<proteinExistence type="inferred from homology"/>
<dbReference type="InterPro" id="IPR050732">
    <property type="entry name" value="Beta-glucan_modifiers"/>
</dbReference>
<feature type="transmembrane region" description="Helical" evidence="21">
    <location>
        <begin position="216"/>
        <end position="239"/>
    </location>
</feature>
<keyword evidence="12" id="KW-0325">Glycoprotein</keyword>
<comment type="similarity">
    <text evidence="4 19">Belongs to the glycosyl hydrolase 17 family.</text>
</comment>
<dbReference type="PANTHER" id="PTHR16631">
    <property type="entry name" value="GLUCAN 1,3-BETA-GLUCOSIDASE"/>
    <property type="match status" value="1"/>
</dbReference>
<evidence type="ECO:0000313" key="22">
    <source>
        <dbReference type="EMBL" id="SMQ48834.1"/>
    </source>
</evidence>
<reference evidence="22 23" key="1">
    <citation type="submission" date="2016-06" db="EMBL/GenBank/DDBJ databases">
        <authorList>
            <person name="Kjaerup R.B."/>
            <person name="Dalgaard T.S."/>
            <person name="Juul-Madsen H.R."/>
        </authorList>
    </citation>
    <scope>NUCLEOTIDE SEQUENCE [LARGE SCALE GENOMIC DNA]</scope>
</reference>
<keyword evidence="13" id="KW-0119">Carbohydrate metabolism</keyword>
<keyword evidence="21" id="KW-1133">Transmembrane helix</keyword>
<evidence type="ECO:0000256" key="17">
    <source>
        <dbReference type="ARBA" id="ARBA00042373"/>
    </source>
</evidence>
<dbReference type="GO" id="GO:0071555">
    <property type="term" value="P:cell wall organization"/>
    <property type="evidence" value="ECO:0007669"/>
    <property type="project" value="UniProtKB-KW"/>
</dbReference>
<evidence type="ECO:0000256" key="15">
    <source>
        <dbReference type="ARBA" id="ARBA00023326"/>
    </source>
</evidence>
<keyword evidence="10" id="KW-0378">Hydrolase</keyword>
<dbReference type="GO" id="GO:0009986">
    <property type="term" value="C:cell surface"/>
    <property type="evidence" value="ECO:0007669"/>
    <property type="project" value="TreeGrafter"/>
</dbReference>
<keyword evidence="23" id="KW-1185">Reference proteome</keyword>
<dbReference type="InterPro" id="IPR017853">
    <property type="entry name" value="GH"/>
</dbReference>
<evidence type="ECO:0000256" key="16">
    <source>
        <dbReference type="ARBA" id="ARBA00037649"/>
    </source>
</evidence>
<dbReference type="GO" id="GO:0005576">
    <property type="term" value="C:extracellular region"/>
    <property type="evidence" value="ECO:0007669"/>
    <property type="project" value="TreeGrafter"/>
</dbReference>
<dbReference type="STRING" id="1276538.A0A1X7RN15"/>
<dbReference type="SUPFAM" id="SSF51445">
    <property type="entry name" value="(Trans)glycosidases"/>
    <property type="match status" value="1"/>
</dbReference>
<evidence type="ECO:0000256" key="13">
    <source>
        <dbReference type="ARBA" id="ARBA00023277"/>
    </source>
</evidence>
<sequence>MSGPEYGIPAGHIYGEPQRSQPQEQSYGYTDGSPHDRQPSPPQGPYHSEPNDYGMPAGGIPMTDPYDNQRPPMPPQHQSSFSQPSPAYRSAYSQSSLAPLTANQGLGQSTPSLSSQPYGASMPRNSYYGDGYDDFDPNSIADDGDDDLEHRPSKRGSRLGLVGGAGGAAAGAGMFKSMHANSAQPTGGSYGPVGQSAADKSEWLRKQSTGRKRLKWWVGGLVAFLIVAAIAGGVVGGILGSRSSGGGGNSPSAGRHDGILDKNSAEIKALMNNDKLHKVFPAVDYTPYNAQYPACEIPMGGPDQNNVTIDIALLSQLAPSVRLYGTDCNQTELVLEAIKLLDIQQTMKVWIGVYLDGNQTTNDRQISKMYDLLDNYPHDSFAGIIVGNEVLYAKYLTATELGTQLESVRDNLTSKGISLPVATADLGDNWDATLAAQSDIVMANIHPFFAGTVAEDSASWAYTFWTGKDVPLKTQKTGSVGSITYPTQIIAEIGWPSQGGNDCGDATSPTYGCTSDTDGAVASIDNLNTFMDGWVCGALANGTTFFWFEAFDEPWKHQFDSSSNGWEPFWGIFDKDRNFKKGLTIPDCGGKTVDRPY</sequence>
<protein>
    <recommendedName>
        <fullName evidence="5">glucan endo-1,3-beta-D-glucosidase</fullName>
        <ecNumber evidence="5">3.2.1.39</ecNumber>
    </recommendedName>
    <alternativeName>
        <fullName evidence="18">Endo-1,3-beta-glucanase btgC</fullName>
    </alternativeName>
    <alternativeName>
        <fullName evidence="17">Laminarinase btgC</fullName>
    </alternativeName>
</protein>
<evidence type="ECO:0000256" key="8">
    <source>
        <dbReference type="ARBA" id="ARBA00022525"/>
    </source>
</evidence>
<feature type="compositionally biased region" description="Polar residues" evidence="20">
    <location>
        <begin position="18"/>
        <end position="28"/>
    </location>
</feature>
<evidence type="ECO:0000256" key="3">
    <source>
        <dbReference type="ARBA" id="ARBA00004401"/>
    </source>
</evidence>
<dbReference type="GO" id="GO:0000272">
    <property type="term" value="P:polysaccharide catabolic process"/>
    <property type="evidence" value="ECO:0007669"/>
    <property type="project" value="UniProtKB-KW"/>
</dbReference>
<keyword evidence="14" id="KW-0961">Cell wall biogenesis/degradation</keyword>
<keyword evidence="11 21" id="KW-0472">Membrane</keyword>
<keyword evidence="9" id="KW-0732">Signal</keyword>
<feature type="compositionally biased region" description="Low complexity" evidence="20">
    <location>
        <begin position="76"/>
        <end position="86"/>
    </location>
</feature>
<evidence type="ECO:0000256" key="11">
    <source>
        <dbReference type="ARBA" id="ARBA00023136"/>
    </source>
</evidence>
<keyword evidence="7" id="KW-0134">Cell wall</keyword>
<dbReference type="GO" id="GO:0005886">
    <property type="term" value="C:plasma membrane"/>
    <property type="evidence" value="ECO:0007669"/>
    <property type="project" value="UniProtKB-SubCell"/>
</dbReference>
<evidence type="ECO:0000256" key="21">
    <source>
        <dbReference type="SAM" id="Phobius"/>
    </source>
</evidence>
<name>A0A1X7RN15_ZYMT9</name>
<organism evidence="22 23">
    <name type="scientific">Zymoseptoria tritici (strain ST99CH_3D7)</name>
    <dbReference type="NCBI Taxonomy" id="1276538"/>
    <lineage>
        <taxon>Eukaryota</taxon>
        <taxon>Fungi</taxon>
        <taxon>Dikarya</taxon>
        <taxon>Ascomycota</taxon>
        <taxon>Pezizomycotina</taxon>
        <taxon>Dothideomycetes</taxon>
        <taxon>Dothideomycetidae</taxon>
        <taxon>Mycosphaerellales</taxon>
        <taxon>Mycosphaerellaceae</taxon>
        <taxon>Zymoseptoria</taxon>
    </lineage>
</organism>
<evidence type="ECO:0000256" key="1">
    <source>
        <dbReference type="ARBA" id="ARBA00000382"/>
    </source>
</evidence>